<evidence type="ECO:0000313" key="1">
    <source>
        <dbReference type="EMBL" id="SIT82926.1"/>
    </source>
</evidence>
<dbReference type="EMBL" id="FTPR01000001">
    <property type="protein sequence ID" value="SIT82926.1"/>
    <property type="molecule type" value="Genomic_DNA"/>
</dbReference>
<accession>A0A1R3X101</accession>
<proteinExistence type="predicted"/>
<keyword evidence="2" id="KW-1185">Reference proteome</keyword>
<dbReference type="Proteomes" id="UP000186997">
    <property type="component" value="Unassembled WGS sequence"/>
</dbReference>
<dbReference type="AlphaFoldDB" id="A0A1R3X101"/>
<name>A0A1R3X101_9RHOB</name>
<gene>
    <name evidence="1" type="ORF">SAMN05421665_1567</name>
</gene>
<evidence type="ECO:0000313" key="2">
    <source>
        <dbReference type="Proteomes" id="UP000186997"/>
    </source>
</evidence>
<protein>
    <submittedName>
        <fullName evidence="1">Uncharacterized protein</fullName>
    </submittedName>
</protein>
<dbReference type="STRING" id="287098.SAMN05421665_1567"/>
<organism evidence="1 2">
    <name type="scientific">Yoonia rosea</name>
    <dbReference type="NCBI Taxonomy" id="287098"/>
    <lineage>
        <taxon>Bacteria</taxon>
        <taxon>Pseudomonadati</taxon>
        <taxon>Pseudomonadota</taxon>
        <taxon>Alphaproteobacteria</taxon>
        <taxon>Rhodobacterales</taxon>
        <taxon>Paracoccaceae</taxon>
        <taxon>Yoonia</taxon>
    </lineage>
</organism>
<reference evidence="2" key="1">
    <citation type="submission" date="2017-01" db="EMBL/GenBank/DDBJ databases">
        <authorList>
            <person name="Varghese N."/>
            <person name="Submissions S."/>
        </authorList>
    </citation>
    <scope>NUCLEOTIDE SEQUENCE [LARGE SCALE GENOMIC DNA]</scope>
    <source>
        <strain evidence="2">DSM 29591</strain>
    </source>
</reference>
<sequence length="52" mass="5368">MSAVKRLQLAGLSNAPDSHAVRGCGAYAPAMEPKPLRELTRLAIGAGASEAY</sequence>